<evidence type="ECO:0008006" key="3">
    <source>
        <dbReference type="Google" id="ProtNLM"/>
    </source>
</evidence>
<evidence type="ECO:0000313" key="2">
    <source>
        <dbReference type="Proteomes" id="UP000053372"/>
    </source>
</evidence>
<protein>
    <recommendedName>
        <fullName evidence="3">Peptidase S1</fullName>
    </recommendedName>
</protein>
<dbReference type="AlphaFoldDB" id="A0A0V7ZL94"/>
<dbReference type="Gene3D" id="2.40.10.10">
    <property type="entry name" value="Trypsin-like serine proteases"/>
    <property type="match status" value="2"/>
</dbReference>
<accession>A0A0V7ZL94</accession>
<dbReference type="SUPFAM" id="SSF50494">
    <property type="entry name" value="Trypsin-like serine proteases"/>
    <property type="match status" value="1"/>
</dbReference>
<dbReference type="Pfam" id="PF13365">
    <property type="entry name" value="Trypsin_2"/>
    <property type="match status" value="1"/>
</dbReference>
<gene>
    <name evidence="1" type="ORF">BC008_20660</name>
</gene>
<comment type="caution">
    <text evidence="1">The sequence shown here is derived from an EMBL/GenBank/DDBJ whole genome shotgun (WGS) entry which is preliminary data.</text>
</comment>
<sequence length="382" mass="41914">MSWLKSSRKVSIIVSIILPAALVVASDDAFSFNSILPLQKISGKHIANNSQTPKLAQALTSQQISIRAKEFTVRIDGKNSGSGVIVARSGNTYTVLTNWHVVEEAGKYSIKTADGKSHSISSSKEVRGADLAVAYFTSNKQYPVVQRGNSDKLVEGQTVYIAGYSASQKLARERIYRFYSENLIGFLSPSDVKNGYELIYSGEPQPGMSGSPILDNNARLIGIYGLTDVDIRTSSPTLFGIPINTAEKLATRARIDLGSSVAGSSIKSPLSQKKPLQKPRANNFQRLIGTWNGSIVKYGQQIQISVTLKPDRTYTSLQKIGLQSMRDQGIWRYSNGILYQTDSLGLLSKGSIKWISDNEAIFTIIDNGNPIFTGEKVRYFRQ</sequence>
<reference evidence="1 2" key="1">
    <citation type="journal article" date="2015" name="Genome Announc.">
        <title>Draft Genome of the Euendolithic (true boring) Cyanobacterium Mastigocoleus testarum strain BC008.</title>
        <authorList>
            <person name="Guida B.S."/>
            <person name="Garcia-Pichel F."/>
        </authorList>
    </citation>
    <scope>NUCLEOTIDE SEQUENCE [LARGE SCALE GENOMIC DNA]</scope>
    <source>
        <strain evidence="1 2">BC008</strain>
    </source>
</reference>
<evidence type="ECO:0000313" key="1">
    <source>
        <dbReference type="EMBL" id="KST65212.1"/>
    </source>
</evidence>
<dbReference type="Proteomes" id="UP000053372">
    <property type="component" value="Unassembled WGS sequence"/>
</dbReference>
<dbReference type="RefSeq" id="WP_027845845.1">
    <property type="nucleotide sequence ID" value="NZ_LMTZ01000110.1"/>
</dbReference>
<name>A0A0V7ZL94_9CYAN</name>
<proteinExistence type="predicted"/>
<keyword evidence="2" id="KW-1185">Reference proteome</keyword>
<organism evidence="1 2">
    <name type="scientific">Mastigocoleus testarum BC008</name>
    <dbReference type="NCBI Taxonomy" id="371196"/>
    <lineage>
        <taxon>Bacteria</taxon>
        <taxon>Bacillati</taxon>
        <taxon>Cyanobacteriota</taxon>
        <taxon>Cyanophyceae</taxon>
        <taxon>Nostocales</taxon>
        <taxon>Hapalosiphonaceae</taxon>
        <taxon>Mastigocoleus</taxon>
    </lineage>
</organism>
<dbReference type="EMBL" id="LMTZ01000110">
    <property type="protein sequence ID" value="KST65212.1"/>
    <property type="molecule type" value="Genomic_DNA"/>
</dbReference>
<dbReference type="InterPro" id="IPR009003">
    <property type="entry name" value="Peptidase_S1_PA"/>
</dbReference>
<dbReference type="InterPro" id="IPR043504">
    <property type="entry name" value="Peptidase_S1_PA_chymotrypsin"/>
</dbReference>